<dbReference type="InterPro" id="IPR050796">
    <property type="entry name" value="SCF_F-box_component"/>
</dbReference>
<dbReference type="SMART" id="SM00256">
    <property type="entry name" value="FBOX"/>
    <property type="match status" value="1"/>
</dbReference>
<keyword evidence="3" id="KW-1185">Reference proteome</keyword>
<dbReference type="CDD" id="cd22157">
    <property type="entry name" value="F-box_AtFBW1-like"/>
    <property type="match status" value="1"/>
</dbReference>
<evidence type="ECO:0000313" key="3">
    <source>
        <dbReference type="Proteomes" id="UP000237347"/>
    </source>
</evidence>
<name>A0AAW0KDF7_QUESU</name>
<dbReference type="SUPFAM" id="SSF50965">
    <property type="entry name" value="Galactose oxidase, central domain"/>
    <property type="match status" value="1"/>
</dbReference>
<dbReference type="PANTHER" id="PTHR31672">
    <property type="entry name" value="BNACNNG10540D PROTEIN"/>
    <property type="match status" value="1"/>
</dbReference>
<dbReference type="InterPro" id="IPR013187">
    <property type="entry name" value="F-box-assoc_dom_typ3"/>
</dbReference>
<dbReference type="Pfam" id="PF08268">
    <property type="entry name" value="FBA_3"/>
    <property type="match status" value="1"/>
</dbReference>
<dbReference type="PANTHER" id="PTHR31672:SF13">
    <property type="entry name" value="F-BOX PROTEIN CPR30-LIKE"/>
    <property type="match status" value="1"/>
</dbReference>
<dbReference type="SUPFAM" id="SSF81383">
    <property type="entry name" value="F-box domain"/>
    <property type="match status" value="1"/>
</dbReference>
<dbReference type="InterPro" id="IPR011043">
    <property type="entry name" value="Gal_Oxase/kelch_b-propeller"/>
</dbReference>
<dbReference type="AlphaFoldDB" id="A0AAW0KDF7"/>
<dbReference type="EMBL" id="PKMF04000330">
    <property type="protein sequence ID" value="KAK7837408.1"/>
    <property type="molecule type" value="Genomic_DNA"/>
</dbReference>
<evidence type="ECO:0000259" key="1">
    <source>
        <dbReference type="PROSITE" id="PS50181"/>
    </source>
</evidence>
<feature type="domain" description="F-box" evidence="1">
    <location>
        <begin position="1"/>
        <end position="57"/>
    </location>
</feature>
<dbReference type="InterPro" id="IPR001810">
    <property type="entry name" value="F-box_dom"/>
</dbReference>
<dbReference type="Gene3D" id="1.20.1280.50">
    <property type="match status" value="1"/>
</dbReference>
<sequence>MGRSDLPQEMVEDILSRLPAKSLKRFSCVNKSWSTLFQNPCFIAKHQHLSQKNWSIFVSGADREANKPVLFLHPNFDDVAADDDFDSRGIILESPFLEEAKKYKEFVGSCINGIICLKYYVEHNKIHDFALWNPAIREFKVLPSLPIHFPSNVDYEDVGSAFGYDSNSNDFKVITILSYWNDPGYYVTYNWDPNVIMHTQVEVYTLSTNSWRQVDCDPVSHINFPGRFREIYLNGVYHWSGMAPGIAKDYFVIVSFDMRNEVFGILSMPNLGDILDPAYVWEALAVLGNCVALVVFDYRPTDKIFHIWVMREYGIKESWTKQYVIGPFSGIPHIAGSELQILLLGDKILMVENNGEVILYNLSAQKIKNLRVRGLPSLFRASQIMTVVEVEDFVKAQPDAIAHSAAKIISRLKAGGEKTSNLFVGDVREAALIGVDSLGFDLKAPSEYSAERQLNDLLFPRIHHKPQMMKQTPK</sequence>
<proteinExistence type="predicted"/>
<reference evidence="2 3" key="1">
    <citation type="journal article" date="2018" name="Sci. Data">
        <title>The draft genome sequence of cork oak.</title>
        <authorList>
            <person name="Ramos A.M."/>
            <person name="Usie A."/>
            <person name="Barbosa P."/>
            <person name="Barros P.M."/>
            <person name="Capote T."/>
            <person name="Chaves I."/>
            <person name="Simoes F."/>
            <person name="Abreu I."/>
            <person name="Carrasquinho I."/>
            <person name="Faro C."/>
            <person name="Guimaraes J.B."/>
            <person name="Mendonca D."/>
            <person name="Nobrega F."/>
            <person name="Rodrigues L."/>
            <person name="Saibo N.J.M."/>
            <person name="Varela M.C."/>
            <person name="Egas C."/>
            <person name="Matos J."/>
            <person name="Miguel C.M."/>
            <person name="Oliveira M.M."/>
            <person name="Ricardo C.P."/>
            <person name="Goncalves S."/>
        </authorList>
    </citation>
    <scope>NUCLEOTIDE SEQUENCE [LARGE SCALE GENOMIC DNA]</scope>
    <source>
        <strain evidence="3">cv. HL8</strain>
    </source>
</reference>
<accession>A0AAW0KDF7</accession>
<evidence type="ECO:0000313" key="2">
    <source>
        <dbReference type="EMBL" id="KAK7837408.1"/>
    </source>
</evidence>
<dbReference type="InterPro" id="IPR036047">
    <property type="entry name" value="F-box-like_dom_sf"/>
</dbReference>
<dbReference type="Gene3D" id="3.20.180.10">
    <property type="entry name" value="PNP-oxidase-like"/>
    <property type="match status" value="1"/>
</dbReference>
<dbReference type="NCBIfam" id="TIGR01640">
    <property type="entry name" value="F_box_assoc_1"/>
    <property type="match status" value="1"/>
</dbReference>
<protein>
    <submittedName>
        <fullName evidence="2">F-box protein cpr1</fullName>
    </submittedName>
</protein>
<gene>
    <name evidence="2" type="primary">CPR1_12</name>
    <name evidence="2" type="ORF">CFP56_021310</name>
</gene>
<dbReference type="InterPro" id="IPR037119">
    <property type="entry name" value="Haem_oxidase_HugZ-like_sf"/>
</dbReference>
<dbReference type="Pfam" id="PF00646">
    <property type="entry name" value="F-box"/>
    <property type="match status" value="1"/>
</dbReference>
<dbReference type="PROSITE" id="PS50181">
    <property type="entry name" value="FBOX"/>
    <property type="match status" value="1"/>
</dbReference>
<organism evidence="2 3">
    <name type="scientific">Quercus suber</name>
    <name type="common">Cork oak</name>
    <dbReference type="NCBI Taxonomy" id="58331"/>
    <lineage>
        <taxon>Eukaryota</taxon>
        <taxon>Viridiplantae</taxon>
        <taxon>Streptophyta</taxon>
        <taxon>Embryophyta</taxon>
        <taxon>Tracheophyta</taxon>
        <taxon>Spermatophyta</taxon>
        <taxon>Magnoliopsida</taxon>
        <taxon>eudicotyledons</taxon>
        <taxon>Gunneridae</taxon>
        <taxon>Pentapetalae</taxon>
        <taxon>rosids</taxon>
        <taxon>fabids</taxon>
        <taxon>Fagales</taxon>
        <taxon>Fagaceae</taxon>
        <taxon>Quercus</taxon>
    </lineage>
</organism>
<dbReference type="InterPro" id="IPR017451">
    <property type="entry name" value="F-box-assoc_interact_dom"/>
</dbReference>
<comment type="caution">
    <text evidence="2">The sequence shown here is derived from an EMBL/GenBank/DDBJ whole genome shotgun (WGS) entry which is preliminary data.</text>
</comment>
<dbReference type="Proteomes" id="UP000237347">
    <property type="component" value="Unassembled WGS sequence"/>
</dbReference>